<dbReference type="AlphaFoldDB" id="A0A7W5FTU0"/>
<evidence type="ECO:0000256" key="1">
    <source>
        <dbReference type="SAM" id="Phobius"/>
    </source>
</evidence>
<reference evidence="2 3" key="1">
    <citation type="submission" date="2020-08" db="EMBL/GenBank/DDBJ databases">
        <title>Genomic Encyclopedia of Type Strains, Phase III (KMG-III): the genomes of soil and plant-associated and newly described type strains.</title>
        <authorList>
            <person name="Whitman W."/>
        </authorList>
    </citation>
    <scope>NUCLEOTIDE SEQUENCE [LARGE SCALE GENOMIC DNA]</scope>
    <source>
        <strain evidence="2 3">CECT 8897</strain>
    </source>
</reference>
<dbReference type="InterPro" id="IPR054636">
    <property type="entry name" value="CydP"/>
</dbReference>
<keyword evidence="1" id="KW-0812">Transmembrane</keyword>
<proteinExistence type="predicted"/>
<evidence type="ECO:0000313" key="2">
    <source>
        <dbReference type="EMBL" id="MBB3118538.1"/>
    </source>
</evidence>
<protein>
    <submittedName>
        <fullName evidence="2">Uncharacterized protein</fullName>
    </submittedName>
</protein>
<gene>
    <name evidence="2" type="ORF">FHS03_001569</name>
</gene>
<feature type="transmembrane region" description="Helical" evidence="1">
    <location>
        <begin position="6"/>
        <end position="31"/>
    </location>
</feature>
<accession>A0A7W5FTU0</accession>
<evidence type="ECO:0000313" key="3">
    <source>
        <dbReference type="Proteomes" id="UP000541535"/>
    </source>
</evidence>
<dbReference type="RefSeq" id="WP_183440440.1">
    <property type="nucleotide sequence ID" value="NZ_JACHXD010000003.1"/>
</dbReference>
<sequence>MKPPGRYSLAVAITLALIVKAAILYGLWKAFFSEPQTKKMRLPTGQVEKHLLPPAAPVQAIRPKGE</sequence>
<dbReference type="Proteomes" id="UP000541535">
    <property type="component" value="Unassembled WGS sequence"/>
</dbReference>
<comment type="caution">
    <text evidence="2">The sequence shown here is derived from an EMBL/GenBank/DDBJ whole genome shotgun (WGS) entry which is preliminary data.</text>
</comment>
<dbReference type="EMBL" id="JACHXD010000003">
    <property type="protein sequence ID" value="MBB3118538.1"/>
    <property type="molecule type" value="Genomic_DNA"/>
</dbReference>
<keyword evidence="1" id="KW-1133">Transmembrane helix</keyword>
<organism evidence="2 3">
    <name type="scientific">Pseudoduganella violacea</name>
    <dbReference type="NCBI Taxonomy" id="1715466"/>
    <lineage>
        <taxon>Bacteria</taxon>
        <taxon>Pseudomonadati</taxon>
        <taxon>Pseudomonadota</taxon>
        <taxon>Betaproteobacteria</taxon>
        <taxon>Burkholderiales</taxon>
        <taxon>Oxalobacteraceae</taxon>
        <taxon>Telluria group</taxon>
        <taxon>Pseudoduganella</taxon>
    </lineage>
</organism>
<dbReference type="NCBIfam" id="NF045611">
    <property type="entry name" value="small_CydP"/>
    <property type="match status" value="1"/>
</dbReference>
<keyword evidence="1" id="KW-0472">Membrane</keyword>
<keyword evidence="3" id="KW-1185">Reference proteome</keyword>
<name>A0A7W5FTU0_9BURK</name>